<dbReference type="PROSITE" id="PS00383">
    <property type="entry name" value="TYR_PHOSPHATASE_1"/>
    <property type="match status" value="1"/>
</dbReference>
<evidence type="ECO:0000256" key="1">
    <source>
        <dbReference type="SAM" id="Phobius"/>
    </source>
</evidence>
<dbReference type="Proteomes" id="UP000663859">
    <property type="component" value="Unassembled WGS sequence"/>
</dbReference>
<dbReference type="InterPro" id="IPR000387">
    <property type="entry name" value="Tyr_Pase_dom"/>
</dbReference>
<gene>
    <name evidence="3" type="ORF">MPNT_210037</name>
</gene>
<dbReference type="InterPro" id="IPR016130">
    <property type="entry name" value="Tyr_Pase_AS"/>
</dbReference>
<keyword evidence="1" id="KW-0472">Membrane</keyword>
<reference evidence="3" key="1">
    <citation type="submission" date="2021-02" db="EMBL/GenBank/DDBJ databases">
        <authorList>
            <person name="Cremers G."/>
            <person name="Picone N."/>
        </authorList>
    </citation>
    <scope>NUCLEOTIDE SEQUENCE</scope>
    <source>
        <strain evidence="3">PQ17</strain>
    </source>
</reference>
<dbReference type="Gene3D" id="3.30.70.1690">
    <property type="match status" value="1"/>
</dbReference>
<sequence>MAVSVRSAAQTNAAPFVDFQRDVWESDYQRELLPKGQELCSMEKRNASMTRGIFLFWRCGLLALLYNFARALCVAALSPEHPPVRPADAASPVLIWDIDPAKASALPRNFRTTEDLPKNETDESFENAGLKELRASGSGQFTADNLKLVLARTRGPVTVFDLRQETHIFINGLPASWFATHDWANVGRSRAAIETEETAQVQLLKPGSEVSIRFGEPVKKGRRDAAVPQRVTIHYVNTERDLVETAGARYVRIPVTDHVRPMDEEVDRFILAAREMPPDGWAYFHCEAGRGRTTTFMVLYDMLRNAARISLEAIVRRQKLLGDGYDVLAPVAPGNWKAPYIADRIAFVRAFYDYARANPNGRPRLWSEWLKTGGQ</sequence>
<keyword evidence="1" id="KW-1133">Transmembrane helix</keyword>
<dbReference type="AlphaFoldDB" id="A0A8J2BKT1"/>
<dbReference type="InterPro" id="IPR029021">
    <property type="entry name" value="Prot-tyrosine_phosphatase-like"/>
</dbReference>
<keyword evidence="1" id="KW-0812">Transmembrane</keyword>
<dbReference type="SUPFAM" id="SSF52799">
    <property type="entry name" value="(Phosphotyrosine protein) phosphatases II"/>
    <property type="match status" value="1"/>
</dbReference>
<proteinExistence type="predicted"/>
<comment type="caution">
    <text evidence="3">The sequence shown here is derived from an EMBL/GenBank/DDBJ whole genome shotgun (WGS) entry which is preliminary data.</text>
</comment>
<protein>
    <submittedName>
        <fullName evidence="3">TYR_PHOSPHATASE_2 domain-containing protein</fullName>
    </submittedName>
</protein>
<dbReference type="Pfam" id="PF14566">
    <property type="entry name" value="PTPlike_phytase"/>
    <property type="match status" value="1"/>
</dbReference>
<feature type="domain" description="Tyrosine specific protein phosphatases" evidence="2">
    <location>
        <begin position="267"/>
        <end position="319"/>
    </location>
</feature>
<evidence type="ECO:0000313" key="4">
    <source>
        <dbReference type="Proteomes" id="UP000663859"/>
    </source>
</evidence>
<feature type="transmembrane region" description="Helical" evidence="1">
    <location>
        <begin position="52"/>
        <end position="69"/>
    </location>
</feature>
<dbReference type="Gene3D" id="3.90.190.10">
    <property type="entry name" value="Protein tyrosine phosphatase superfamily"/>
    <property type="match status" value="1"/>
</dbReference>
<dbReference type="RefSeq" id="WP_174583172.1">
    <property type="nucleotide sequence ID" value="NZ_CAJNOB010000014.1"/>
</dbReference>
<accession>A0A8J2BKT1</accession>
<dbReference type="SMART" id="SM01301">
    <property type="entry name" value="PTPlike_phytase"/>
    <property type="match status" value="1"/>
</dbReference>
<evidence type="ECO:0000313" key="3">
    <source>
        <dbReference type="EMBL" id="CAF0697295.1"/>
    </source>
</evidence>
<dbReference type="EMBL" id="CAJNOB010000014">
    <property type="protein sequence ID" value="CAF0697295.1"/>
    <property type="molecule type" value="Genomic_DNA"/>
</dbReference>
<organism evidence="3 4">
    <name type="scientific">Candidatus Methylacidithermus pantelleriae</name>
    <dbReference type="NCBI Taxonomy" id="2744239"/>
    <lineage>
        <taxon>Bacteria</taxon>
        <taxon>Pseudomonadati</taxon>
        <taxon>Verrucomicrobiota</taxon>
        <taxon>Methylacidiphilae</taxon>
        <taxon>Methylacidiphilales</taxon>
        <taxon>Methylacidiphilaceae</taxon>
        <taxon>Candidatus Methylacidithermus</taxon>
    </lineage>
</organism>
<evidence type="ECO:0000259" key="2">
    <source>
        <dbReference type="PROSITE" id="PS50056"/>
    </source>
</evidence>
<name>A0A8J2BKT1_9BACT</name>
<keyword evidence="4" id="KW-1185">Reference proteome</keyword>
<dbReference type="PROSITE" id="PS50056">
    <property type="entry name" value="TYR_PHOSPHATASE_2"/>
    <property type="match status" value="1"/>
</dbReference>